<reference evidence="1 2" key="1">
    <citation type="submission" date="2020-08" db="EMBL/GenBank/DDBJ databases">
        <title>Hymenobacter sp.</title>
        <authorList>
            <person name="Kim M.K."/>
        </authorList>
    </citation>
    <scope>NUCLEOTIDE SEQUENCE [LARGE SCALE GENOMIC DNA]</scope>
    <source>
        <strain evidence="1 2">BT507</strain>
    </source>
</reference>
<evidence type="ECO:0008006" key="3">
    <source>
        <dbReference type="Google" id="ProtNLM"/>
    </source>
</evidence>
<name>A0ABR7MMM2_9BACT</name>
<accession>A0ABR7MMM2</accession>
<dbReference type="EMBL" id="JACSCY010000013">
    <property type="protein sequence ID" value="MBC6612300.1"/>
    <property type="molecule type" value="Genomic_DNA"/>
</dbReference>
<proteinExistence type="predicted"/>
<protein>
    <recommendedName>
        <fullName evidence="3">Alpha/beta hydrolase</fullName>
    </recommendedName>
</protein>
<gene>
    <name evidence="1" type="ORF">H8B15_15330</name>
</gene>
<organism evidence="1 2">
    <name type="scientific">Hymenobacter citatus</name>
    <dbReference type="NCBI Taxonomy" id="2763506"/>
    <lineage>
        <taxon>Bacteria</taxon>
        <taxon>Pseudomonadati</taxon>
        <taxon>Bacteroidota</taxon>
        <taxon>Cytophagia</taxon>
        <taxon>Cytophagales</taxon>
        <taxon>Hymenobacteraceae</taxon>
        <taxon>Hymenobacter</taxon>
    </lineage>
</organism>
<sequence>MPLFMLNYPTLPYPTLPYPTLPYPTLPYPTLPYRIEVPQWLMSSDKVRQ</sequence>
<dbReference type="Proteomes" id="UP000622017">
    <property type="component" value="Unassembled WGS sequence"/>
</dbReference>
<comment type="caution">
    <text evidence="1">The sequence shown here is derived from an EMBL/GenBank/DDBJ whole genome shotgun (WGS) entry which is preliminary data.</text>
</comment>
<evidence type="ECO:0000313" key="2">
    <source>
        <dbReference type="Proteomes" id="UP000622017"/>
    </source>
</evidence>
<keyword evidence="2" id="KW-1185">Reference proteome</keyword>
<evidence type="ECO:0000313" key="1">
    <source>
        <dbReference type="EMBL" id="MBC6612300.1"/>
    </source>
</evidence>
<dbReference type="RefSeq" id="WP_187320556.1">
    <property type="nucleotide sequence ID" value="NZ_JACSCY010000013.1"/>
</dbReference>